<evidence type="ECO:0000313" key="3">
    <source>
        <dbReference type="Proteomes" id="UP000783871"/>
    </source>
</evidence>
<proteinExistence type="predicted"/>
<dbReference type="EMBL" id="JAATEO010000018">
    <property type="protein sequence ID" value="NJP33681.1"/>
    <property type="molecule type" value="Genomic_DNA"/>
</dbReference>
<sequence length="157" mass="17900">MILVYTPEGQPEQRWDIQLGRLRCQETEAIERRTGMPYGSEYKQQLLQGQVLARRALLWTLLRRTHHTLRFEDVDFADEELELQFDRGEWQRIHDEVRDNPALDDEDRAARLALIRAEIDKLDAEAAEAPAPAEEPDPAYADLAGKAPDSACATTTG</sequence>
<reference evidence="2 3" key="1">
    <citation type="submission" date="2020-03" db="EMBL/GenBank/DDBJ databases">
        <title>WGS of actinomycetes isolated from Thailand.</title>
        <authorList>
            <person name="Thawai C."/>
        </authorList>
    </citation>
    <scope>NUCLEOTIDE SEQUENCE [LARGE SCALE GENOMIC DNA]</scope>
    <source>
        <strain evidence="2 3">HSS6-12</strain>
    </source>
</reference>
<evidence type="ECO:0000313" key="2">
    <source>
        <dbReference type="EMBL" id="NJP33681.1"/>
    </source>
</evidence>
<comment type="caution">
    <text evidence="2">The sequence shown here is derived from an EMBL/GenBank/DDBJ whole genome shotgun (WGS) entry which is preliminary data.</text>
</comment>
<dbReference type="RefSeq" id="WP_168002053.1">
    <property type="nucleotide sequence ID" value="NZ_JAATEO010000018.1"/>
</dbReference>
<feature type="compositionally biased region" description="Low complexity" evidence="1">
    <location>
        <begin position="127"/>
        <end position="144"/>
    </location>
</feature>
<protein>
    <submittedName>
        <fullName evidence="2">Uncharacterized protein</fullName>
    </submittedName>
</protein>
<evidence type="ECO:0000256" key="1">
    <source>
        <dbReference type="SAM" id="MobiDB-lite"/>
    </source>
</evidence>
<feature type="region of interest" description="Disordered" evidence="1">
    <location>
        <begin position="125"/>
        <end position="157"/>
    </location>
</feature>
<name>A0ABX0ZC60_9ACTN</name>
<gene>
    <name evidence="2" type="ORF">HCJ94_17255</name>
</gene>
<accession>A0ABX0ZC60</accession>
<dbReference type="Proteomes" id="UP000783871">
    <property type="component" value="Unassembled WGS sequence"/>
</dbReference>
<organism evidence="2 3">
    <name type="scientific">Micromonospora thermarum</name>
    <dbReference type="NCBI Taxonomy" id="2720024"/>
    <lineage>
        <taxon>Bacteria</taxon>
        <taxon>Bacillati</taxon>
        <taxon>Actinomycetota</taxon>
        <taxon>Actinomycetes</taxon>
        <taxon>Micromonosporales</taxon>
        <taxon>Micromonosporaceae</taxon>
        <taxon>Micromonospora</taxon>
    </lineage>
</organism>
<keyword evidence="3" id="KW-1185">Reference proteome</keyword>